<gene>
    <name evidence="3" type="ORF">MAR_033067</name>
</gene>
<dbReference type="PROSITE" id="PS51722">
    <property type="entry name" value="G_TR_2"/>
    <property type="match status" value="1"/>
</dbReference>
<dbReference type="PANTHER" id="PTHR43721:SF11">
    <property type="entry name" value="SELENOCYSTEINE-SPECIFIC ELONGATION FACTOR"/>
    <property type="match status" value="1"/>
</dbReference>
<dbReference type="InterPro" id="IPR005225">
    <property type="entry name" value="Small_GTP-bd"/>
</dbReference>
<dbReference type="CDD" id="cd01889">
    <property type="entry name" value="SelB_euk"/>
    <property type="match status" value="1"/>
</dbReference>
<dbReference type="InterPro" id="IPR050055">
    <property type="entry name" value="EF-Tu_GTPase"/>
</dbReference>
<dbReference type="InterPro" id="IPR049393">
    <property type="entry name" value="eEFSec_III"/>
</dbReference>
<dbReference type="PANTHER" id="PTHR43721">
    <property type="entry name" value="ELONGATION FACTOR TU-RELATED"/>
    <property type="match status" value="1"/>
</dbReference>
<dbReference type="InterPro" id="IPR049394">
    <property type="entry name" value="eEFSec_C"/>
</dbReference>
<dbReference type="CDD" id="cd04094">
    <property type="entry name" value="eSelB_III"/>
    <property type="match status" value="1"/>
</dbReference>
<dbReference type="SUPFAM" id="SSF52540">
    <property type="entry name" value="P-loop containing nucleoside triphosphate hydrolases"/>
    <property type="match status" value="1"/>
</dbReference>
<sequence length="549" mass="59553">MAAPMFNFNVGVLGHVDSGKTSLSKALSTTASTACFDKNPQSKERGITLDLGFSSFQLDLPTHLSKDGDSGKIQYTLVDCPGHASLIKTIIGGAQIIDLMLLVVDVIKGVQTQTAECLVIGEITCEKMIVVLNKVDLVPPEKKEATLDKMRKRLLKTLEGTRFAGSPIVAVAAKPGGPEADGTETLGLQDLVETLKQNTYTPKRDAQGPFIFSVDHCFSIRGQGTIMTGTALNGGVAINDMIEIPSMKVTKKFDPSQLERGSICTPGALPSIQAAIISMVKIPYYKGSISSKAKFHMTTGHDTVMGRLTVFGFYGNSVEAVGVSGLKLDATTKFDMSKEYVYQDELVAKNLRSQAGDSGAANEIPDKQFALVQFEKPVICQNDALIIGSKLDTDIHANVCRIAFHGELLVGMTDPKYAETVLPQVKVYKTKMKDGLVERVMDEYTVIGKNMFKKETNLATFTGLKVQLSTGHDGVIEGGFGQSGKIKIRIPAGLPQDLVKKYSGGKKRSKGKTDESSNQEEDASDKEPIKIFLTFKRFIFDPEKKMKQT</sequence>
<dbReference type="InterPro" id="IPR009000">
    <property type="entry name" value="Transl_B-barrel_sf"/>
</dbReference>
<accession>A0ABY7G8S9</accession>
<evidence type="ECO:0000259" key="2">
    <source>
        <dbReference type="PROSITE" id="PS51722"/>
    </source>
</evidence>
<keyword evidence="4" id="KW-1185">Reference proteome</keyword>
<dbReference type="SUPFAM" id="SSF50447">
    <property type="entry name" value="Translation proteins"/>
    <property type="match status" value="1"/>
</dbReference>
<dbReference type="PRINTS" id="PR00315">
    <property type="entry name" value="ELONGATNFCT"/>
</dbReference>
<dbReference type="InterPro" id="IPR000795">
    <property type="entry name" value="T_Tr_GTP-bd_dom"/>
</dbReference>
<dbReference type="InterPro" id="IPR027417">
    <property type="entry name" value="P-loop_NTPase"/>
</dbReference>
<dbReference type="Pfam" id="PF21131">
    <property type="entry name" value="eEFSec_4th"/>
    <property type="match status" value="1"/>
</dbReference>
<evidence type="ECO:0000256" key="1">
    <source>
        <dbReference type="SAM" id="MobiDB-lite"/>
    </source>
</evidence>
<reference evidence="3" key="1">
    <citation type="submission" date="2022-11" db="EMBL/GenBank/DDBJ databases">
        <title>Centuries of genome instability and evolution in soft-shell clam transmissible cancer (bioRxiv).</title>
        <authorList>
            <person name="Hart S.F.M."/>
            <person name="Yonemitsu M.A."/>
            <person name="Giersch R.M."/>
            <person name="Beal B.F."/>
            <person name="Arriagada G."/>
            <person name="Davis B.W."/>
            <person name="Ostrander E.A."/>
            <person name="Goff S.P."/>
            <person name="Metzger M.J."/>
        </authorList>
    </citation>
    <scope>NUCLEOTIDE SEQUENCE</scope>
    <source>
        <strain evidence="3">MELC-2E11</strain>
        <tissue evidence="3">Siphon/mantle</tissue>
    </source>
</reference>
<organism evidence="3 4">
    <name type="scientific">Mya arenaria</name>
    <name type="common">Soft-shell clam</name>
    <dbReference type="NCBI Taxonomy" id="6604"/>
    <lineage>
        <taxon>Eukaryota</taxon>
        <taxon>Metazoa</taxon>
        <taxon>Spiralia</taxon>
        <taxon>Lophotrochozoa</taxon>
        <taxon>Mollusca</taxon>
        <taxon>Bivalvia</taxon>
        <taxon>Autobranchia</taxon>
        <taxon>Heteroconchia</taxon>
        <taxon>Euheterodonta</taxon>
        <taxon>Imparidentia</taxon>
        <taxon>Neoheterodontei</taxon>
        <taxon>Myida</taxon>
        <taxon>Myoidea</taxon>
        <taxon>Myidae</taxon>
        <taxon>Mya</taxon>
    </lineage>
</organism>
<protein>
    <submittedName>
        <fullName evidence="3">SELB-like protein</fullName>
    </submittedName>
</protein>
<dbReference type="Pfam" id="PF21208">
    <property type="entry name" value="euk_SelB_III"/>
    <property type="match status" value="1"/>
</dbReference>
<proteinExistence type="predicted"/>
<evidence type="ECO:0000313" key="3">
    <source>
        <dbReference type="EMBL" id="WAR30525.1"/>
    </source>
</evidence>
<dbReference type="Gene3D" id="3.40.50.300">
    <property type="entry name" value="P-loop containing nucleotide triphosphate hydrolases"/>
    <property type="match status" value="1"/>
</dbReference>
<dbReference type="Gene3D" id="2.40.30.10">
    <property type="entry name" value="Translation factors"/>
    <property type="match status" value="1"/>
</dbReference>
<dbReference type="EMBL" id="CP111028">
    <property type="protein sequence ID" value="WAR30525.1"/>
    <property type="molecule type" value="Genomic_DNA"/>
</dbReference>
<evidence type="ECO:0000313" key="4">
    <source>
        <dbReference type="Proteomes" id="UP001164746"/>
    </source>
</evidence>
<feature type="region of interest" description="Disordered" evidence="1">
    <location>
        <begin position="499"/>
        <end position="525"/>
    </location>
</feature>
<dbReference type="NCBIfam" id="TIGR00231">
    <property type="entry name" value="small_GTP"/>
    <property type="match status" value="1"/>
</dbReference>
<feature type="domain" description="Tr-type G" evidence="2">
    <location>
        <begin position="5"/>
        <end position="203"/>
    </location>
</feature>
<dbReference type="Pfam" id="PF00009">
    <property type="entry name" value="GTP_EFTU"/>
    <property type="match status" value="1"/>
</dbReference>
<name>A0ABY7G8S9_MYAAR</name>
<dbReference type="Proteomes" id="UP001164746">
    <property type="component" value="Chromosome 17"/>
</dbReference>